<dbReference type="InterPro" id="IPR027417">
    <property type="entry name" value="P-loop_NTPase"/>
</dbReference>
<dbReference type="GO" id="GO:0140359">
    <property type="term" value="F:ABC-type transporter activity"/>
    <property type="evidence" value="ECO:0007669"/>
    <property type="project" value="InterPro"/>
</dbReference>
<dbReference type="EMBL" id="JAHRHJ020000007">
    <property type="protein sequence ID" value="KAH9310332.1"/>
    <property type="molecule type" value="Genomic_DNA"/>
</dbReference>
<comment type="caution">
    <text evidence="4">The sequence shown here is derived from an EMBL/GenBank/DDBJ whole genome shotgun (WGS) entry which is preliminary data.</text>
</comment>
<feature type="non-terminal residue" evidence="4">
    <location>
        <position position="194"/>
    </location>
</feature>
<dbReference type="Pfam" id="PF19055">
    <property type="entry name" value="ABC2_membrane_7"/>
    <property type="match status" value="1"/>
</dbReference>
<dbReference type="SUPFAM" id="SSF52540">
    <property type="entry name" value="P-loop containing nucleoside triphosphate hydrolases"/>
    <property type="match status" value="1"/>
</dbReference>
<evidence type="ECO:0000256" key="1">
    <source>
        <dbReference type="ARBA" id="ARBA00022448"/>
    </source>
</evidence>
<dbReference type="AlphaFoldDB" id="A0AA38FTG2"/>
<feature type="domain" description="ABC transporter family G" evidence="3">
    <location>
        <begin position="48"/>
        <end position="100"/>
    </location>
</feature>
<evidence type="ECO:0000256" key="2">
    <source>
        <dbReference type="ARBA" id="ARBA00023136"/>
    </source>
</evidence>
<evidence type="ECO:0000259" key="3">
    <source>
        <dbReference type="Pfam" id="PF19055"/>
    </source>
</evidence>
<dbReference type="Proteomes" id="UP000824469">
    <property type="component" value="Unassembled WGS sequence"/>
</dbReference>
<dbReference type="OMA" id="EWILIKK"/>
<accession>A0AA38FTG2</accession>
<dbReference type="Gene3D" id="3.40.50.300">
    <property type="entry name" value="P-loop containing nucleotide triphosphate hydrolases"/>
    <property type="match status" value="1"/>
</dbReference>
<keyword evidence="2" id="KW-0472">Membrane</keyword>
<dbReference type="InterPro" id="IPR043926">
    <property type="entry name" value="ABCG_dom"/>
</dbReference>
<name>A0AA38FTG2_TAXCH</name>
<sequence length="194" mass="22492">EMLVACPKALFMDEISTGLDSATTFQIIKCLRQIVRVLDGTMLISLLQPAPETYELFDDIILLSEGEIVYQGPREYVLEFFEFMGFKCPDRKGVADFLQEVTSRKDQEQYWVDKSKPYHYISVKEFADAFHSFHVGKRLTEELSHPYDRTKNHPAALTSTKYGVSRMNMLKACFSREVLLMKRNSFVYIFKTGQ</sequence>
<evidence type="ECO:0000313" key="4">
    <source>
        <dbReference type="EMBL" id="KAH9310332.1"/>
    </source>
</evidence>
<dbReference type="PANTHER" id="PTHR19241">
    <property type="entry name" value="ATP-BINDING CASSETTE TRANSPORTER"/>
    <property type="match status" value="1"/>
</dbReference>
<gene>
    <name evidence="4" type="ORF">KI387_044737</name>
</gene>
<proteinExistence type="predicted"/>
<reference evidence="4 5" key="1">
    <citation type="journal article" date="2021" name="Nat. Plants">
        <title>The Taxus genome provides insights into paclitaxel biosynthesis.</title>
        <authorList>
            <person name="Xiong X."/>
            <person name="Gou J."/>
            <person name="Liao Q."/>
            <person name="Li Y."/>
            <person name="Zhou Q."/>
            <person name="Bi G."/>
            <person name="Li C."/>
            <person name="Du R."/>
            <person name="Wang X."/>
            <person name="Sun T."/>
            <person name="Guo L."/>
            <person name="Liang H."/>
            <person name="Lu P."/>
            <person name="Wu Y."/>
            <person name="Zhang Z."/>
            <person name="Ro D.K."/>
            <person name="Shang Y."/>
            <person name="Huang S."/>
            <person name="Yan J."/>
        </authorList>
    </citation>
    <scope>NUCLEOTIDE SEQUENCE [LARGE SCALE GENOMIC DNA]</scope>
    <source>
        <strain evidence="4">Ta-2019</strain>
    </source>
</reference>
<evidence type="ECO:0000313" key="5">
    <source>
        <dbReference type="Proteomes" id="UP000824469"/>
    </source>
</evidence>
<keyword evidence="5" id="KW-1185">Reference proteome</keyword>
<feature type="non-terminal residue" evidence="4">
    <location>
        <position position="1"/>
    </location>
</feature>
<keyword evidence="1" id="KW-0813">Transport</keyword>
<protein>
    <recommendedName>
        <fullName evidence="3">ABC transporter family G domain-containing protein</fullName>
    </recommendedName>
</protein>
<organism evidence="4 5">
    <name type="scientific">Taxus chinensis</name>
    <name type="common">Chinese yew</name>
    <name type="synonym">Taxus wallichiana var. chinensis</name>
    <dbReference type="NCBI Taxonomy" id="29808"/>
    <lineage>
        <taxon>Eukaryota</taxon>
        <taxon>Viridiplantae</taxon>
        <taxon>Streptophyta</taxon>
        <taxon>Embryophyta</taxon>
        <taxon>Tracheophyta</taxon>
        <taxon>Spermatophyta</taxon>
        <taxon>Pinopsida</taxon>
        <taxon>Pinidae</taxon>
        <taxon>Conifers II</taxon>
        <taxon>Cupressales</taxon>
        <taxon>Taxaceae</taxon>
        <taxon>Taxus</taxon>
    </lineage>
</organism>